<name>A0A1C0ALJ0_9ACTN</name>
<dbReference type="GO" id="GO:0030246">
    <property type="term" value="F:carbohydrate binding"/>
    <property type="evidence" value="ECO:0007669"/>
    <property type="project" value="UniProtKB-ARBA"/>
</dbReference>
<keyword evidence="3" id="KW-0732">Signal</keyword>
<sequence>MTFAPSEVVKPNDGESLKIGVTFPILDQFLQKVADGIEARAEEAGVEVTIVSAQEKADTQLGQVENFISQGVDGIIVIPVDTDAAGPMTQKAQDAEIPLAYVNRRPADLPAGVPYVGSDSLVSGVLEMEALAELAGGKGKVGIIQGDPANEAARLRTQGCKDVVAKYPDMEVVREQAGNWYREKGLQITENWIQSGDDIDIICANNDEMALGAIQALKNAGMLEDVLVGGVDATADALAAMEAGELEVTVFQDAAGQGAGGVDAIITMYNGDAAPAVIDVPYQLVTPENMADFK</sequence>
<dbReference type="GO" id="GO:0030313">
    <property type="term" value="C:cell envelope"/>
    <property type="evidence" value="ECO:0007669"/>
    <property type="project" value="UniProtKB-SubCell"/>
</dbReference>
<feature type="domain" description="Periplasmic binding protein" evidence="4">
    <location>
        <begin position="21"/>
        <end position="271"/>
    </location>
</feature>
<dbReference type="InterPro" id="IPR025997">
    <property type="entry name" value="SBP_2_dom"/>
</dbReference>
<dbReference type="AlphaFoldDB" id="A0A1C0ALJ0"/>
<gene>
    <name evidence="5" type="ORF">BCR15_06240</name>
</gene>
<evidence type="ECO:0000256" key="2">
    <source>
        <dbReference type="ARBA" id="ARBA00007639"/>
    </source>
</evidence>
<dbReference type="InterPro" id="IPR028082">
    <property type="entry name" value="Peripla_BP_I"/>
</dbReference>
<evidence type="ECO:0000259" key="4">
    <source>
        <dbReference type="Pfam" id="PF13407"/>
    </source>
</evidence>
<protein>
    <recommendedName>
        <fullName evidence="4">Periplasmic binding protein domain-containing protein</fullName>
    </recommendedName>
</protein>
<evidence type="ECO:0000313" key="6">
    <source>
        <dbReference type="Proteomes" id="UP000093501"/>
    </source>
</evidence>
<dbReference type="Proteomes" id="UP000093501">
    <property type="component" value="Unassembled WGS sequence"/>
</dbReference>
<accession>A0A1C0ALJ0</accession>
<dbReference type="SUPFAM" id="SSF53822">
    <property type="entry name" value="Periplasmic binding protein-like I"/>
    <property type="match status" value="1"/>
</dbReference>
<dbReference type="EMBL" id="MBQD01000022">
    <property type="protein sequence ID" value="OCL33462.1"/>
    <property type="molecule type" value="Genomic_DNA"/>
</dbReference>
<keyword evidence="6" id="KW-1185">Reference proteome</keyword>
<dbReference type="Pfam" id="PF13407">
    <property type="entry name" value="Peripla_BP_4"/>
    <property type="match status" value="1"/>
</dbReference>
<evidence type="ECO:0000313" key="5">
    <source>
        <dbReference type="EMBL" id="OCL33462.1"/>
    </source>
</evidence>
<reference evidence="6" key="1">
    <citation type="submission" date="2016-07" db="EMBL/GenBank/DDBJ databases">
        <authorList>
            <person name="Florea S."/>
            <person name="Webb J.S."/>
            <person name="Jaromczyk J."/>
            <person name="Schardl C.L."/>
        </authorList>
    </citation>
    <scope>NUCLEOTIDE SEQUENCE [LARGE SCALE GENOMIC DNA]</scope>
    <source>
        <strain evidence="6">IPBSL-7</strain>
    </source>
</reference>
<evidence type="ECO:0000256" key="1">
    <source>
        <dbReference type="ARBA" id="ARBA00004196"/>
    </source>
</evidence>
<dbReference type="CDD" id="cd06301">
    <property type="entry name" value="PBP1_rhizopine_binding-like"/>
    <property type="match status" value="1"/>
</dbReference>
<comment type="subcellular location">
    <subcellularLocation>
        <location evidence="1">Cell envelope</location>
    </subcellularLocation>
</comment>
<dbReference type="PANTHER" id="PTHR46847:SF1">
    <property type="entry name" value="D-ALLOSE-BINDING PERIPLASMIC PROTEIN-RELATED"/>
    <property type="match status" value="1"/>
</dbReference>
<comment type="caution">
    <text evidence="5">The sequence shown here is derived from an EMBL/GenBank/DDBJ whole genome shotgun (WGS) entry which is preliminary data.</text>
</comment>
<dbReference type="Gene3D" id="3.40.50.2300">
    <property type="match status" value="2"/>
</dbReference>
<evidence type="ECO:0000256" key="3">
    <source>
        <dbReference type="ARBA" id="ARBA00022729"/>
    </source>
</evidence>
<proteinExistence type="inferred from homology"/>
<organism evidence="5 6">
    <name type="scientific">Tessaracoccus lapidicaptus</name>
    <dbReference type="NCBI Taxonomy" id="1427523"/>
    <lineage>
        <taxon>Bacteria</taxon>
        <taxon>Bacillati</taxon>
        <taxon>Actinomycetota</taxon>
        <taxon>Actinomycetes</taxon>
        <taxon>Propionibacteriales</taxon>
        <taxon>Propionibacteriaceae</taxon>
        <taxon>Tessaracoccus</taxon>
    </lineage>
</organism>
<dbReference type="PANTHER" id="PTHR46847">
    <property type="entry name" value="D-ALLOSE-BINDING PERIPLASMIC PROTEIN-RELATED"/>
    <property type="match status" value="1"/>
</dbReference>
<comment type="similarity">
    <text evidence="2">Belongs to the bacterial solute-binding protein 2 family.</text>
</comment>